<dbReference type="Proteomes" id="UP000774617">
    <property type="component" value="Unassembled WGS sequence"/>
</dbReference>
<evidence type="ECO:0000313" key="3">
    <source>
        <dbReference type="Proteomes" id="UP000774617"/>
    </source>
</evidence>
<sequence length="83" mass="9180">MVAVLSVTQKKKKIKGCFSVLSFLVNFTRCFVTSGRLRNVVTMRSGTAKAQERTHIHPNREQGDKDGGGRETRPLCRLCAAEG</sequence>
<feature type="region of interest" description="Disordered" evidence="1">
    <location>
        <begin position="45"/>
        <end position="73"/>
    </location>
</feature>
<proteinExistence type="predicted"/>
<dbReference type="EMBL" id="JAGTJR010000001">
    <property type="protein sequence ID" value="KAH7064771.1"/>
    <property type="molecule type" value="Genomic_DNA"/>
</dbReference>
<protein>
    <recommendedName>
        <fullName evidence="4">Secreted protein</fullName>
    </recommendedName>
</protein>
<keyword evidence="3" id="KW-1185">Reference proteome</keyword>
<accession>A0ABQ8GU35</accession>
<organism evidence="2 3">
    <name type="scientific">Macrophomina phaseolina</name>
    <dbReference type="NCBI Taxonomy" id="35725"/>
    <lineage>
        <taxon>Eukaryota</taxon>
        <taxon>Fungi</taxon>
        <taxon>Dikarya</taxon>
        <taxon>Ascomycota</taxon>
        <taxon>Pezizomycotina</taxon>
        <taxon>Dothideomycetes</taxon>
        <taxon>Dothideomycetes incertae sedis</taxon>
        <taxon>Botryosphaeriales</taxon>
        <taxon>Botryosphaeriaceae</taxon>
        <taxon>Macrophomina</taxon>
    </lineage>
</organism>
<evidence type="ECO:0000313" key="2">
    <source>
        <dbReference type="EMBL" id="KAH7064771.1"/>
    </source>
</evidence>
<name>A0ABQ8GU35_9PEZI</name>
<reference evidence="2 3" key="1">
    <citation type="journal article" date="2021" name="Nat. Commun.">
        <title>Genetic determinants of endophytism in the Arabidopsis root mycobiome.</title>
        <authorList>
            <person name="Mesny F."/>
            <person name="Miyauchi S."/>
            <person name="Thiergart T."/>
            <person name="Pickel B."/>
            <person name="Atanasova L."/>
            <person name="Karlsson M."/>
            <person name="Huettel B."/>
            <person name="Barry K.W."/>
            <person name="Haridas S."/>
            <person name="Chen C."/>
            <person name="Bauer D."/>
            <person name="Andreopoulos W."/>
            <person name="Pangilinan J."/>
            <person name="LaButti K."/>
            <person name="Riley R."/>
            <person name="Lipzen A."/>
            <person name="Clum A."/>
            <person name="Drula E."/>
            <person name="Henrissat B."/>
            <person name="Kohler A."/>
            <person name="Grigoriev I.V."/>
            <person name="Martin F.M."/>
            <person name="Hacquard S."/>
        </authorList>
    </citation>
    <scope>NUCLEOTIDE SEQUENCE [LARGE SCALE GENOMIC DNA]</scope>
    <source>
        <strain evidence="2 3">MPI-SDFR-AT-0080</strain>
    </source>
</reference>
<feature type="compositionally biased region" description="Basic and acidic residues" evidence="1">
    <location>
        <begin position="50"/>
        <end position="73"/>
    </location>
</feature>
<evidence type="ECO:0008006" key="4">
    <source>
        <dbReference type="Google" id="ProtNLM"/>
    </source>
</evidence>
<gene>
    <name evidence="2" type="ORF">B0J12DRAFT_637923</name>
</gene>
<evidence type="ECO:0000256" key="1">
    <source>
        <dbReference type="SAM" id="MobiDB-lite"/>
    </source>
</evidence>
<comment type="caution">
    <text evidence="2">The sequence shown here is derived from an EMBL/GenBank/DDBJ whole genome shotgun (WGS) entry which is preliminary data.</text>
</comment>